<dbReference type="Gene3D" id="3.40.50.12780">
    <property type="entry name" value="N-terminal domain of ligase-like"/>
    <property type="match status" value="1"/>
</dbReference>
<evidence type="ECO:0000313" key="3">
    <source>
        <dbReference type="EMBL" id="TBW45040.1"/>
    </source>
</evidence>
<dbReference type="PANTHER" id="PTHR45527:SF1">
    <property type="entry name" value="FATTY ACID SYNTHASE"/>
    <property type="match status" value="1"/>
</dbReference>
<dbReference type="CDD" id="cd19544">
    <property type="entry name" value="E-C_NRPS"/>
    <property type="match status" value="1"/>
</dbReference>
<dbReference type="Proteomes" id="UP000313645">
    <property type="component" value="Unassembled WGS sequence"/>
</dbReference>
<feature type="non-terminal residue" evidence="3">
    <location>
        <position position="497"/>
    </location>
</feature>
<dbReference type="InterPro" id="IPR001242">
    <property type="entry name" value="Condensation_dom"/>
</dbReference>
<dbReference type="InterPro" id="IPR023213">
    <property type="entry name" value="CAT-like_dom_sf"/>
</dbReference>
<comment type="caution">
    <text evidence="3">The sequence shown here is derived from an EMBL/GenBank/DDBJ whole genome shotgun (WGS) entry which is preliminary data.</text>
</comment>
<evidence type="ECO:0000259" key="2">
    <source>
        <dbReference type="Pfam" id="PF00668"/>
    </source>
</evidence>
<dbReference type="Pfam" id="PF00668">
    <property type="entry name" value="Condensation"/>
    <property type="match status" value="1"/>
</dbReference>
<dbReference type="SUPFAM" id="SSF56801">
    <property type="entry name" value="Acetyl-CoA synthetase-like"/>
    <property type="match status" value="1"/>
</dbReference>
<dbReference type="SUPFAM" id="SSF52777">
    <property type="entry name" value="CoA-dependent acyltransferases"/>
    <property type="match status" value="2"/>
</dbReference>
<sequence length="497" mass="53191">AGSIEEQLKARFDPREYRLDIRRAPLLAAKVAEDPGQEAGTPGRWLLMLLNHHLVGDATTTQAMIGEVAAHLAGEAADLPAPPPFRDYVAQARLGRNVESDEVFFRDLLGTVSEPTLPYGLSDVQGDGGDIDEAVLPVAPGLEGRLRVQARRFGVSAASLFHLAWGRVLGGLSGRDDVVFGTVLLGRHGGMAEQALGMFINTLPLRLDLAVPVAEAVREAQRRLAGLLVHEHASLALAQRCSGVEAPLPLFSALLNYRHSAVGEVENGDEMPASGSFGMELLDGEERTNYPLTLSVDDRGEVGFSLTVQAVRPLEADRIGGYMQATLSSLVTALESAPEQPVRSLEILPPAERQLLLEDWNATEASYPSEQCIHELFEAQVQRSPEAVALVHGDETLSYGALNARANQLAHYLRELGVGPDDRVAICAERSLAMVVGLLGVLKAGGAYVPLDPEYPAERVAYMLEDSAPVAVLVHGDVPTLATGDCPVIALDDSAPW</sequence>
<evidence type="ECO:0000313" key="4">
    <source>
        <dbReference type="Proteomes" id="UP000313645"/>
    </source>
</evidence>
<proteinExistence type="predicted"/>
<keyword evidence="4" id="KW-1185">Reference proteome</keyword>
<dbReference type="InterPro" id="IPR042099">
    <property type="entry name" value="ANL_N_sf"/>
</dbReference>
<dbReference type="Pfam" id="PF00501">
    <property type="entry name" value="AMP-binding"/>
    <property type="match status" value="1"/>
</dbReference>
<feature type="domain" description="Condensation" evidence="2">
    <location>
        <begin position="41"/>
        <end position="357"/>
    </location>
</feature>
<organism evidence="3 4">
    <name type="scientific">Marinobacter halodurans</name>
    <dbReference type="NCBI Taxonomy" id="2528979"/>
    <lineage>
        <taxon>Bacteria</taxon>
        <taxon>Pseudomonadati</taxon>
        <taxon>Pseudomonadota</taxon>
        <taxon>Gammaproteobacteria</taxon>
        <taxon>Pseudomonadales</taxon>
        <taxon>Marinobacteraceae</taxon>
        <taxon>Marinobacter</taxon>
    </lineage>
</organism>
<dbReference type="InterPro" id="IPR000873">
    <property type="entry name" value="AMP-dep_synth/lig_dom"/>
</dbReference>
<dbReference type="Gene3D" id="3.30.559.30">
    <property type="entry name" value="Nonribosomal peptide synthetase, condensation domain"/>
    <property type="match status" value="1"/>
</dbReference>
<feature type="domain" description="AMP-dependent synthetase/ligase" evidence="1">
    <location>
        <begin position="377"/>
        <end position="474"/>
    </location>
</feature>
<dbReference type="Gene3D" id="3.30.559.10">
    <property type="entry name" value="Chloramphenicol acetyltransferase-like domain"/>
    <property type="match status" value="1"/>
</dbReference>
<dbReference type="PANTHER" id="PTHR45527">
    <property type="entry name" value="NONRIBOSOMAL PEPTIDE SYNTHETASE"/>
    <property type="match status" value="1"/>
</dbReference>
<dbReference type="EMBL" id="SJDL01000120">
    <property type="protein sequence ID" value="TBW45040.1"/>
    <property type="molecule type" value="Genomic_DNA"/>
</dbReference>
<evidence type="ECO:0000259" key="1">
    <source>
        <dbReference type="Pfam" id="PF00501"/>
    </source>
</evidence>
<reference evidence="3 4" key="1">
    <citation type="submission" date="2019-02" db="EMBL/GenBank/DDBJ databases">
        <title>Marinobacter halodurans sp. nov., a marine bacterium isolated from sea tidal flat.</title>
        <authorList>
            <person name="Yoo Y."/>
            <person name="Lee D.W."/>
            <person name="Kim B.S."/>
            <person name="Kim J.-J."/>
        </authorList>
    </citation>
    <scope>NUCLEOTIDE SEQUENCE [LARGE SCALE GENOMIC DNA]</scope>
    <source>
        <strain evidence="3 4">YJ-S3-2</strain>
    </source>
</reference>
<protein>
    <submittedName>
        <fullName evidence="3">Non-ribosomal peptide synthetase</fullName>
    </submittedName>
</protein>
<name>A0ABY1ZEY1_9GAMM</name>
<gene>
    <name evidence="3" type="ORF">EZI54_23685</name>
</gene>
<dbReference type="RefSeq" id="WP_165495870.1">
    <property type="nucleotide sequence ID" value="NZ_SJDL01000120.1"/>
</dbReference>
<accession>A0ABY1ZEY1</accession>
<feature type="non-terminal residue" evidence="3">
    <location>
        <position position="1"/>
    </location>
</feature>